<dbReference type="InterPro" id="IPR007560">
    <property type="entry name" value="Restrct_endonuc_IV_Mrr"/>
</dbReference>
<dbReference type="STRING" id="989403.SAMN05421798_102385"/>
<dbReference type="GO" id="GO:0004519">
    <property type="term" value="F:endonuclease activity"/>
    <property type="evidence" value="ECO:0007669"/>
    <property type="project" value="InterPro"/>
</dbReference>
<dbReference type="RefSeq" id="WP_068005049.1">
    <property type="nucleotide sequence ID" value="NZ_FOFM01000002.1"/>
</dbReference>
<evidence type="ECO:0000259" key="1">
    <source>
        <dbReference type="Pfam" id="PF04471"/>
    </source>
</evidence>
<proteinExistence type="predicted"/>
<dbReference type="InterPro" id="IPR011335">
    <property type="entry name" value="Restrct_endonuc-II-like"/>
</dbReference>
<feature type="domain" description="Restriction endonuclease type IV Mrr" evidence="1">
    <location>
        <begin position="5"/>
        <end position="108"/>
    </location>
</feature>
<dbReference type="PATRIC" id="fig|989403.3.peg.1953"/>
<evidence type="ECO:0000313" key="2">
    <source>
        <dbReference type="EMBL" id="KZL19546.1"/>
    </source>
</evidence>
<dbReference type="GO" id="GO:0009307">
    <property type="term" value="P:DNA restriction-modification system"/>
    <property type="evidence" value="ECO:0007669"/>
    <property type="project" value="InterPro"/>
</dbReference>
<dbReference type="AlphaFoldDB" id="A0A165Z676"/>
<name>A0A165Z676_9HYPH</name>
<sequence>MKIPDWKKYQEDTAEFFRSLGLEAKTDYAIEGVRTKHDIDVFVVSKLVGLNAIWLIECKYWARPVSKLHVLALREIVSDVGADKGIILSENGFQKGAVEAAKFTNIEVNSLAKLRGQLETVVYSIRLRNLAARVTACEKKYWSLPKSKRIEFGLRPPGGIGFGYNGGSVIDACRNFLFEAATNDFPFSTGLYFDMPDMLGVRVPEVLKSNQDVNNWIEPMVEILEKKIETVPIASHD</sequence>
<gene>
    <name evidence="2" type="ORF">PsAD2_01824</name>
</gene>
<dbReference type="Gene3D" id="3.40.1350.10">
    <property type="match status" value="1"/>
</dbReference>
<dbReference type="Pfam" id="PF04471">
    <property type="entry name" value="Mrr_cat"/>
    <property type="match status" value="1"/>
</dbReference>
<keyword evidence="3" id="KW-1185">Reference proteome</keyword>
<dbReference type="Proteomes" id="UP000076577">
    <property type="component" value="Unassembled WGS sequence"/>
</dbReference>
<dbReference type="GO" id="GO:0003677">
    <property type="term" value="F:DNA binding"/>
    <property type="evidence" value="ECO:0007669"/>
    <property type="project" value="InterPro"/>
</dbReference>
<protein>
    <recommendedName>
        <fullName evidence="1">Restriction endonuclease type IV Mrr domain-containing protein</fullName>
    </recommendedName>
</protein>
<organism evidence="2 3">
    <name type="scientific">Pseudovibrio axinellae</name>
    <dbReference type="NCBI Taxonomy" id="989403"/>
    <lineage>
        <taxon>Bacteria</taxon>
        <taxon>Pseudomonadati</taxon>
        <taxon>Pseudomonadota</taxon>
        <taxon>Alphaproteobacteria</taxon>
        <taxon>Hyphomicrobiales</taxon>
        <taxon>Stappiaceae</taxon>
        <taxon>Pseudovibrio</taxon>
    </lineage>
</organism>
<accession>A0A165Z676</accession>
<reference evidence="2 3" key="1">
    <citation type="journal article" date="2016" name="Front. Microbiol.">
        <title>Comparative Genomic Analysis Reveals a Diverse Repertoire of Genes Involved in Prokaryote-Eukaryote Interactions within the Pseudovibrio Genus.</title>
        <authorList>
            <person name="Romano S."/>
            <person name="Fernandez-Guerra A."/>
            <person name="Reen F.J."/>
            <person name="Glockner F.O."/>
            <person name="Crowley S.P."/>
            <person name="O'Sullivan O."/>
            <person name="Cotter P.D."/>
            <person name="Adams C."/>
            <person name="Dobson A.D."/>
            <person name="O'Gara F."/>
        </authorList>
    </citation>
    <scope>NUCLEOTIDE SEQUENCE [LARGE SCALE GENOMIC DNA]</scope>
    <source>
        <strain evidence="2 3">Ad2</strain>
    </source>
</reference>
<dbReference type="EMBL" id="LMCB01000013">
    <property type="protein sequence ID" value="KZL19546.1"/>
    <property type="molecule type" value="Genomic_DNA"/>
</dbReference>
<comment type="caution">
    <text evidence="2">The sequence shown here is derived from an EMBL/GenBank/DDBJ whole genome shotgun (WGS) entry which is preliminary data.</text>
</comment>
<dbReference type="InterPro" id="IPR011856">
    <property type="entry name" value="tRNA_endonuc-like_dom_sf"/>
</dbReference>
<dbReference type="SUPFAM" id="SSF52980">
    <property type="entry name" value="Restriction endonuclease-like"/>
    <property type="match status" value="1"/>
</dbReference>
<evidence type="ECO:0000313" key="3">
    <source>
        <dbReference type="Proteomes" id="UP000076577"/>
    </source>
</evidence>